<proteinExistence type="predicted"/>
<evidence type="ECO:0000313" key="2">
    <source>
        <dbReference type="Proteomes" id="UP000612233"/>
    </source>
</evidence>
<gene>
    <name evidence="1" type="ORF">IC235_13260</name>
</gene>
<name>A0A927BF25_9BACT</name>
<dbReference type="AlphaFoldDB" id="A0A927BF25"/>
<protein>
    <submittedName>
        <fullName evidence="1">Uncharacterized protein</fullName>
    </submittedName>
</protein>
<dbReference type="RefSeq" id="WP_191005672.1">
    <property type="nucleotide sequence ID" value="NZ_JACXAD010000014.1"/>
</dbReference>
<keyword evidence="2" id="KW-1185">Reference proteome</keyword>
<organism evidence="1 2">
    <name type="scientific">Hymenobacter montanus</name>
    <dbReference type="NCBI Taxonomy" id="2771359"/>
    <lineage>
        <taxon>Bacteria</taxon>
        <taxon>Pseudomonadati</taxon>
        <taxon>Bacteroidota</taxon>
        <taxon>Cytophagia</taxon>
        <taxon>Cytophagales</taxon>
        <taxon>Hymenobacteraceae</taxon>
        <taxon>Hymenobacter</taxon>
    </lineage>
</organism>
<evidence type="ECO:0000313" key="1">
    <source>
        <dbReference type="EMBL" id="MBD2768857.1"/>
    </source>
</evidence>
<reference evidence="1" key="1">
    <citation type="submission" date="2020-09" db="EMBL/GenBank/DDBJ databases">
        <authorList>
            <person name="Kim M.K."/>
        </authorList>
    </citation>
    <scope>NUCLEOTIDE SEQUENCE</scope>
    <source>
        <strain evidence="1">BT664</strain>
    </source>
</reference>
<accession>A0A927BF25</accession>
<dbReference type="EMBL" id="JACXAD010000014">
    <property type="protein sequence ID" value="MBD2768857.1"/>
    <property type="molecule type" value="Genomic_DNA"/>
</dbReference>
<dbReference type="Proteomes" id="UP000612233">
    <property type="component" value="Unassembled WGS sequence"/>
</dbReference>
<sequence>MTKVLPVEFDKHSHETNLKYQRLDTGQVDIVKPNYIRVKQGHVGSWKLMIVCIDCNITWMSKIEAEAIPLLTPLIEKEREILSQQDQTQLSTWVALRTVIGEFVDIATQAIPESDRKILMETKLPPPDWNIWVARYKGPLRQAYRHRGIALREMKHGEKASSLAVKHISQCTILILGELIFFVLTTTERGALNQLMRNSDNTKFARLWPLLKEKIVLPDLPFISHAEMLDMPNYLNYLVETITSDNKKH</sequence>
<comment type="caution">
    <text evidence="1">The sequence shown here is derived from an EMBL/GenBank/DDBJ whole genome shotgun (WGS) entry which is preliminary data.</text>
</comment>